<dbReference type="KEGG" id="pmal:PMUG01_07014400"/>
<dbReference type="OrthoDB" id="375824at2759"/>
<keyword evidence="1" id="KW-1133">Transmembrane helix</keyword>
<evidence type="ECO:0000256" key="2">
    <source>
        <dbReference type="SAM" id="SignalP"/>
    </source>
</evidence>
<dbReference type="RefSeq" id="XP_028860615.1">
    <property type="nucleotide sequence ID" value="XM_029003869.1"/>
</dbReference>
<accession>A0A1D3JM78</accession>
<feature type="transmembrane region" description="Helical" evidence="1">
    <location>
        <begin position="56"/>
        <end position="78"/>
    </location>
</feature>
<proteinExistence type="predicted"/>
<keyword evidence="1" id="KW-0472">Membrane</keyword>
<dbReference type="OMA" id="YVRDVKW"/>
<evidence type="ECO:0000313" key="3">
    <source>
        <dbReference type="EMBL" id="SBT87683.1"/>
    </source>
</evidence>
<keyword evidence="4" id="KW-1185">Reference proteome</keyword>
<name>A0A1D3JM78_PLAMA</name>
<dbReference type="PROSITE" id="PS51257">
    <property type="entry name" value="PROKAR_LIPOPROTEIN"/>
    <property type="match status" value="1"/>
</dbReference>
<keyword evidence="1" id="KW-0812">Transmembrane</keyword>
<organism evidence="3 4">
    <name type="scientific">Plasmodium malariae</name>
    <dbReference type="NCBI Taxonomy" id="5858"/>
    <lineage>
        <taxon>Eukaryota</taxon>
        <taxon>Sar</taxon>
        <taxon>Alveolata</taxon>
        <taxon>Apicomplexa</taxon>
        <taxon>Aconoidasida</taxon>
        <taxon>Haemosporida</taxon>
        <taxon>Plasmodiidae</taxon>
        <taxon>Plasmodium</taxon>
        <taxon>Plasmodium (Plasmodium)</taxon>
    </lineage>
</organism>
<evidence type="ECO:0000313" key="4">
    <source>
        <dbReference type="Proteomes" id="UP000219813"/>
    </source>
</evidence>
<sequence length="92" mass="10623">MMHHLGKITLFIFFISVILIISCSCTDLKSPSKGNIDPRILELSIHTEKQKRIHNLIYTGILSLTIIVTIFSTLGFIMDDYIRSRNMRNRTL</sequence>
<gene>
    <name evidence="3" type="primary">PmUG01_07014400</name>
    <name evidence="3" type="ORF">PMUG01_07014400</name>
</gene>
<protein>
    <submittedName>
        <fullName evidence="3">Uncharacterized protein</fullName>
    </submittedName>
</protein>
<dbReference type="AlphaFoldDB" id="A0A1D3JM78"/>
<feature type="chain" id="PRO_5008915879" evidence="2">
    <location>
        <begin position="26"/>
        <end position="92"/>
    </location>
</feature>
<dbReference type="EMBL" id="LT594628">
    <property type="protein sequence ID" value="SBT87683.1"/>
    <property type="molecule type" value="Genomic_DNA"/>
</dbReference>
<keyword evidence="2" id="KW-0732">Signal</keyword>
<evidence type="ECO:0000256" key="1">
    <source>
        <dbReference type="SAM" id="Phobius"/>
    </source>
</evidence>
<feature type="signal peptide" evidence="2">
    <location>
        <begin position="1"/>
        <end position="25"/>
    </location>
</feature>
<dbReference type="Proteomes" id="UP000219813">
    <property type="component" value="Chromosome 7"/>
</dbReference>
<reference evidence="3 4" key="1">
    <citation type="submission" date="2016-06" db="EMBL/GenBank/DDBJ databases">
        <authorList>
            <consortium name="Pathogen Informatics"/>
        </authorList>
    </citation>
    <scope>NUCLEOTIDE SEQUENCE [LARGE SCALE GENOMIC DNA]</scope>
</reference>
<dbReference type="VEuPathDB" id="PlasmoDB:PmUG01_07014400"/>
<dbReference type="GeneID" id="39867708"/>